<dbReference type="Proteomes" id="UP001226867">
    <property type="component" value="Unassembled WGS sequence"/>
</dbReference>
<name>A0ABT9SBA7_9BURK</name>
<evidence type="ECO:0000313" key="2">
    <source>
        <dbReference type="Proteomes" id="UP001226867"/>
    </source>
</evidence>
<gene>
    <name evidence="1" type="ORF">J2W36_003394</name>
</gene>
<organism evidence="1 2">
    <name type="scientific">Variovorax ginsengisoli</name>
    <dbReference type="NCBI Taxonomy" id="363844"/>
    <lineage>
        <taxon>Bacteria</taxon>
        <taxon>Pseudomonadati</taxon>
        <taxon>Pseudomonadota</taxon>
        <taxon>Betaproteobacteria</taxon>
        <taxon>Burkholderiales</taxon>
        <taxon>Comamonadaceae</taxon>
        <taxon>Variovorax</taxon>
    </lineage>
</organism>
<evidence type="ECO:0000313" key="1">
    <source>
        <dbReference type="EMBL" id="MDP9901128.1"/>
    </source>
</evidence>
<proteinExistence type="predicted"/>
<sequence>MSERAPRSGSFFKTLSKVRGRHEQAFAMARLPDLPPPSHTSEMAAKSVKDLCRRGGFSDATFDERRTKYGVGLAVGLRPIGPGELLGDARSGQDALNNADRKAIPSLGTRWIGTRRPCVDGRGGA</sequence>
<protein>
    <submittedName>
        <fullName evidence="1">Uncharacterized protein</fullName>
    </submittedName>
</protein>
<accession>A0ABT9SBA7</accession>
<reference evidence="1 2" key="1">
    <citation type="submission" date="2023-07" db="EMBL/GenBank/DDBJ databases">
        <title>Sorghum-associated microbial communities from plants grown in Nebraska, USA.</title>
        <authorList>
            <person name="Schachtman D."/>
        </authorList>
    </citation>
    <scope>NUCLEOTIDE SEQUENCE [LARGE SCALE GENOMIC DNA]</scope>
    <source>
        <strain evidence="1 2">DS1607</strain>
    </source>
</reference>
<comment type="caution">
    <text evidence="1">The sequence shown here is derived from an EMBL/GenBank/DDBJ whole genome shotgun (WGS) entry which is preliminary data.</text>
</comment>
<keyword evidence="2" id="KW-1185">Reference proteome</keyword>
<dbReference type="EMBL" id="JAUSRO010000010">
    <property type="protein sequence ID" value="MDP9901128.1"/>
    <property type="molecule type" value="Genomic_DNA"/>
</dbReference>